<comment type="caution">
    <text evidence="10">The sequence shown here is derived from an EMBL/GenBank/DDBJ whole genome shotgun (WGS) entry which is preliminary data.</text>
</comment>
<keyword evidence="7" id="KW-0067">ATP-binding</keyword>
<name>A0ABU8RV21_9SPHN</name>
<gene>
    <name evidence="10" type="ORF">WG901_09355</name>
</gene>
<evidence type="ECO:0000256" key="1">
    <source>
        <dbReference type="ARBA" id="ARBA00000085"/>
    </source>
</evidence>
<protein>
    <recommendedName>
        <fullName evidence="2">histidine kinase</fullName>
        <ecNumber evidence="2">2.7.13.3</ecNumber>
    </recommendedName>
</protein>
<reference evidence="10 11" key="1">
    <citation type="submission" date="2024-03" db="EMBL/GenBank/DDBJ databases">
        <authorList>
            <person name="Jo J.-H."/>
        </authorList>
    </citation>
    <scope>NUCLEOTIDE SEQUENCE [LARGE SCALE GENOMIC DNA]</scope>
    <source>
        <strain evidence="10 11">PS1R-30</strain>
    </source>
</reference>
<dbReference type="Pfam" id="PF07568">
    <property type="entry name" value="HisKA_2"/>
    <property type="match status" value="1"/>
</dbReference>
<keyword evidence="3" id="KW-0597">Phosphoprotein</keyword>
<feature type="compositionally biased region" description="Basic and acidic residues" evidence="8">
    <location>
        <begin position="17"/>
        <end position="26"/>
    </location>
</feature>
<evidence type="ECO:0000256" key="5">
    <source>
        <dbReference type="ARBA" id="ARBA00022741"/>
    </source>
</evidence>
<dbReference type="RefSeq" id="WP_339586800.1">
    <property type="nucleotide sequence ID" value="NZ_JBBHJZ010000002.1"/>
</dbReference>
<dbReference type="EC" id="2.7.13.3" evidence="2"/>
<dbReference type="InterPro" id="IPR003594">
    <property type="entry name" value="HATPase_dom"/>
</dbReference>
<dbReference type="Pfam" id="PF13581">
    <property type="entry name" value="HATPase_c_2"/>
    <property type="match status" value="1"/>
</dbReference>
<sequence>MQAASAANDATITVLPGRREPSPADEANHRIANSLQLLSAMVAAEARALSDPAGLAAIQGIGRRIAAMAGVHRLLCHGPAGGTIDLAAYVGDLVKGLTAMGNRAVVLEAEPVPVPAEEAGAVGMILSELVNNAAKHAYAAHEPGGVAVALCRHGAGGYRVEVADRGRGVARGARGTGLGTELIRLLAQRLGATCAYHDAAPGTRFVLEVAAR</sequence>
<organism evidence="10 11">
    <name type="scientific">Novosphingobium anseongense</name>
    <dbReference type="NCBI Taxonomy" id="3133436"/>
    <lineage>
        <taxon>Bacteria</taxon>
        <taxon>Pseudomonadati</taxon>
        <taxon>Pseudomonadota</taxon>
        <taxon>Alphaproteobacteria</taxon>
        <taxon>Sphingomonadales</taxon>
        <taxon>Sphingomonadaceae</taxon>
        <taxon>Novosphingobium</taxon>
    </lineage>
</organism>
<accession>A0ABU8RV21</accession>
<feature type="region of interest" description="Disordered" evidence="8">
    <location>
        <begin position="1"/>
        <end position="26"/>
    </location>
</feature>
<evidence type="ECO:0000256" key="6">
    <source>
        <dbReference type="ARBA" id="ARBA00022777"/>
    </source>
</evidence>
<dbReference type="Gene3D" id="3.30.565.10">
    <property type="entry name" value="Histidine kinase-like ATPase, C-terminal domain"/>
    <property type="match status" value="1"/>
</dbReference>
<evidence type="ECO:0000259" key="9">
    <source>
        <dbReference type="SMART" id="SM00387"/>
    </source>
</evidence>
<dbReference type="InterPro" id="IPR004358">
    <property type="entry name" value="Sig_transdc_His_kin-like_C"/>
</dbReference>
<dbReference type="SUPFAM" id="SSF55874">
    <property type="entry name" value="ATPase domain of HSP90 chaperone/DNA topoisomerase II/histidine kinase"/>
    <property type="match status" value="1"/>
</dbReference>
<dbReference type="EMBL" id="JBBHJZ010000002">
    <property type="protein sequence ID" value="MEJ5976839.1"/>
    <property type="molecule type" value="Genomic_DNA"/>
</dbReference>
<dbReference type="Proteomes" id="UP001361239">
    <property type="component" value="Unassembled WGS sequence"/>
</dbReference>
<comment type="catalytic activity">
    <reaction evidence="1">
        <text>ATP + protein L-histidine = ADP + protein N-phospho-L-histidine.</text>
        <dbReference type="EC" id="2.7.13.3"/>
    </reaction>
</comment>
<evidence type="ECO:0000256" key="7">
    <source>
        <dbReference type="ARBA" id="ARBA00022840"/>
    </source>
</evidence>
<dbReference type="PRINTS" id="PR00344">
    <property type="entry name" value="BCTRLSENSOR"/>
</dbReference>
<dbReference type="InterPro" id="IPR011495">
    <property type="entry name" value="Sig_transdc_His_kin_sub2_dim/P"/>
</dbReference>
<evidence type="ECO:0000256" key="8">
    <source>
        <dbReference type="SAM" id="MobiDB-lite"/>
    </source>
</evidence>
<dbReference type="GO" id="GO:0004673">
    <property type="term" value="F:protein histidine kinase activity"/>
    <property type="evidence" value="ECO:0007669"/>
    <property type="project" value="UniProtKB-EC"/>
</dbReference>
<evidence type="ECO:0000313" key="10">
    <source>
        <dbReference type="EMBL" id="MEJ5976839.1"/>
    </source>
</evidence>
<keyword evidence="6 10" id="KW-0418">Kinase</keyword>
<evidence type="ECO:0000256" key="4">
    <source>
        <dbReference type="ARBA" id="ARBA00022679"/>
    </source>
</evidence>
<keyword evidence="11" id="KW-1185">Reference proteome</keyword>
<dbReference type="PANTHER" id="PTHR41523">
    <property type="entry name" value="TWO-COMPONENT SYSTEM SENSOR PROTEIN"/>
    <property type="match status" value="1"/>
</dbReference>
<keyword evidence="4 10" id="KW-0808">Transferase</keyword>
<keyword evidence="5" id="KW-0547">Nucleotide-binding</keyword>
<evidence type="ECO:0000256" key="3">
    <source>
        <dbReference type="ARBA" id="ARBA00022553"/>
    </source>
</evidence>
<dbReference type="SMART" id="SM00387">
    <property type="entry name" value="HATPase_c"/>
    <property type="match status" value="1"/>
</dbReference>
<proteinExistence type="predicted"/>
<evidence type="ECO:0000313" key="11">
    <source>
        <dbReference type="Proteomes" id="UP001361239"/>
    </source>
</evidence>
<dbReference type="InterPro" id="IPR036890">
    <property type="entry name" value="HATPase_C_sf"/>
</dbReference>
<feature type="domain" description="Histidine kinase/HSP90-like ATPase" evidence="9">
    <location>
        <begin position="117"/>
        <end position="212"/>
    </location>
</feature>
<evidence type="ECO:0000256" key="2">
    <source>
        <dbReference type="ARBA" id="ARBA00012438"/>
    </source>
</evidence>
<dbReference type="PANTHER" id="PTHR41523:SF8">
    <property type="entry name" value="ETHYLENE RESPONSE SENSOR PROTEIN"/>
    <property type="match status" value="1"/>
</dbReference>